<keyword evidence="3" id="KW-1185">Reference proteome</keyword>
<dbReference type="Proteomes" id="UP001059911">
    <property type="component" value="Segment"/>
</dbReference>
<feature type="region of interest" description="Disordered" evidence="1">
    <location>
        <begin position="1"/>
        <end position="21"/>
    </location>
</feature>
<sequence length="415" mass="45844">MSLAHSASLSHESEHVSRVRDRAKTVTSVRNIIPAGLSPSSDFFLYKEHCEDVVTSPGQEHTLLIDKIERFYDPIGGNSKNSPTDATYTVYDGKWMYEYQQPDSHCNHLSVPGLPSNSAAVIQMLSVSNPSKPEVDIPLFLYELREIPELLQYYARFWKKHIELGRNNSVPDDLLEVGNILLSYHFGIKPLIGDIQKMLDFQSHVAAKEKVLKALTARGGIHSRVKVGSGVSSEMTTPVLNAEGGIVILGSVGKITTAQMWATTRWTPDPARPLPTTPEGITDLARRAAFGLDASLDSIYNAVPWSWLLDWFGNLGDYVSTSRNTIPAKHSTPCVMKMTTTSVHGQRSGSNGAFMSGGKTFSTRHTTKTRAVMPFVLPEANLGPTLDFRKWSILGALGLQRIPRETTNRLKLLDI</sequence>
<proteinExistence type="predicted"/>
<evidence type="ECO:0000313" key="3">
    <source>
        <dbReference type="Proteomes" id="UP001059911"/>
    </source>
</evidence>
<protein>
    <submittedName>
        <fullName evidence="2">Maturation protein</fullName>
    </submittedName>
</protein>
<reference evidence="2" key="2">
    <citation type="journal article" date="2022" name="Nat. Microbiol.">
        <title>RNA viromes from terrestrial sites across China expand environmental viral diversity.</title>
        <authorList>
            <person name="Chiapello M."/>
            <person name="Rodriguez-Romero J."/>
            <person name="Ayllon M.A."/>
            <person name="Turina M."/>
        </authorList>
    </citation>
    <scope>NUCLEOTIDE SEQUENCE</scope>
    <source>
        <strain evidence="2">174b-k141_19887</strain>
    </source>
</reference>
<accession>A0ABY3STW6</accession>
<evidence type="ECO:0000256" key="1">
    <source>
        <dbReference type="SAM" id="MobiDB-lite"/>
    </source>
</evidence>
<organism evidence="2 3">
    <name type="scientific">Leviviridae sp</name>
    <dbReference type="NCBI Taxonomy" id="2027243"/>
    <lineage>
        <taxon>Viruses</taxon>
        <taxon>Riboviria</taxon>
        <taxon>Orthornavirae</taxon>
        <taxon>Lenarviricota</taxon>
        <taxon>Leviviricetes</taxon>
        <taxon>Norzivirales</taxon>
        <taxon>Fiersviridae</taxon>
    </lineage>
</organism>
<dbReference type="EMBL" id="MZ679582">
    <property type="protein sequence ID" value="UJQ85193.1"/>
    <property type="molecule type" value="Genomic_RNA"/>
</dbReference>
<feature type="compositionally biased region" description="Low complexity" evidence="1">
    <location>
        <begin position="1"/>
        <end position="10"/>
    </location>
</feature>
<reference evidence="2" key="1">
    <citation type="submission" date="2021-05" db="EMBL/GenBank/DDBJ databases">
        <authorList>
            <person name="Chen Y.-M."/>
            <person name="Zhang Y.-Z."/>
        </authorList>
    </citation>
    <scope>NUCLEOTIDE SEQUENCE</scope>
    <source>
        <strain evidence="2">174b-k141_19887</strain>
    </source>
</reference>
<name>A0ABY3STW6_9VIRU</name>
<feature type="compositionally biased region" description="Basic and acidic residues" evidence="1">
    <location>
        <begin position="11"/>
        <end position="21"/>
    </location>
</feature>
<evidence type="ECO:0000313" key="2">
    <source>
        <dbReference type="EMBL" id="UJQ85193.1"/>
    </source>
</evidence>